<dbReference type="AlphaFoldDB" id="A0A7J8MWI7"/>
<evidence type="ECO:0000313" key="2">
    <source>
        <dbReference type="EMBL" id="MBA0568962.1"/>
    </source>
</evidence>
<comment type="caution">
    <text evidence="2">The sequence shown here is derived from an EMBL/GenBank/DDBJ whole genome shotgun (WGS) entry which is preliminary data.</text>
</comment>
<dbReference type="InterPro" id="IPR002156">
    <property type="entry name" value="RNaseH_domain"/>
</dbReference>
<dbReference type="EMBL" id="JABEZX010000010">
    <property type="protein sequence ID" value="MBA0568962.1"/>
    <property type="molecule type" value="Genomic_DNA"/>
</dbReference>
<dbReference type="Pfam" id="PF13456">
    <property type="entry name" value="RVT_3"/>
    <property type="match status" value="1"/>
</dbReference>
<evidence type="ECO:0000313" key="3">
    <source>
        <dbReference type="Proteomes" id="UP000593572"/>
    </source>
</evidence>
<sequence>MACTVAMRLCLDLGLRRLVVEGDSFTVIKKVKLNEVDRFEISTYIKDIKNMSSEFLNFTEELVEQDRHWVEDQIENSWLVTKEALAFGLAKLSRMRKIRDDQLWVRHGFVRYYHRVLLSANCDVRSSRPYEGDTAVFKHQSIGWRMEEWMECVGKSEYSR</sequence>
<keyword evidence="3" id="KW-1185">Reference proteome</keyword>
<dbReference type="Proteomes" id="UP000593572">
    <property type="component" value="Unassembled WGS sequence"/>
</dbReference>
<gene>
    <name evidence="2" type="ORF">Golob_006427</name>
</gene>
<proteinExistence type="predicted"/>
<feature type="domain" description="RNase H type-1" evidence="1">
    <location>
        <begin position="2"/>
        <end position="64"/>
    </location>
</feature>
<protein>
    <recommendedName>
        <fullName evidence="1">RNase H type-1 domain-containing protein</fullName>
    </recommendedName>
</protein>
<accession>A0A7J8MWI7</accession>
<dbReference type="GO" id="GO:0003676">
    <property type="term" value="F:nucleic acid binding"/>
    <property type="evidence" value="ECO:0007669"/>
    <property type="project" value="InterPro"/>
</dbReference>
<organism evidence="2 3">
    <name type="scientific">Gossypium lobatum</name>
    <dbReference type="NCBI Taxonomy" id="34289"/>
    <lineage>
        <taxon>Eukaryota</taxon>
        <taxon>Viridiplantae</taxon>
        <taxon>Streptophyta</taxon>
        <taxon>Embryophyta</taxon>
        <taxon>Tracheophyta</taxon>
        <taxon>Spermatophyta</taxon>
        <taxon>Magnoliopsida</taxon>
        <taxon>eudicotyledons</taxon>
        <taxon>Gunneridae</taxon>
        <taxon>Pentapetalae</taxon>
        <taxon>rosids</taxon>
        <taxon>malvids</taxon>
        <taxon>Malvales</taxon>
        <taxon>Malvaceae</taxon>
        <taxon>Malvoideae</taxon>
        <taxon>Gossypium</taxon>
    </lineage>
</organism>
<evidence type="ECO:0000259" key="1">
    <source>
        <dbReference type="Pfam" id="PF13456"/>
    </source>
</evidence>
<dbReference type="GO" id="GO:0004523">
    <property type="term" value="F:RNA-DNA hybrid ribonuclease activity"/>
    <property type="evidence" value="ECO:0007669"/>
    <property type="project" value="InterPro"/>
</dbReference>
<reference evidence="2 3" key="1">
    <citation type="journal article" date="2019" name="Genome Biol. Evol.">
        <title>Insights into the evolution of the New World diploid cottons (Gossypium, subgenus Houzingenia) based on genome sequencing.</title>
        <authorList>
            <person name="Grover C.E."/>
            <person name="Arick M.A. 2nd"/>
            <person name="Thrash A."/>
            <person name="Conover J.L."/>
            <person name="Sanders W.S."/>
            <person name="Peterson D.G."/>
            <person name="Frelichowski J.E."/>
            <person name="Scheffler J.A."/>
            <person name="Scheffler B.E."/>
            <person name="Wendel J.F."/>
        </authorList>
    </citation>
    <scope>NUCLEOTIDE SEQUENCE [LARGE SCALE GENOMIC DNA]</scope>
    <source>
        <strain evidence="2">157</strain>
        <tissue evidence="2">Leaf</tissue>
    </source>
</reference>
<name>A0A7J8MWI7_9ROSI</name>